<gene>
    <name evidence="1" type="ORF">Cch01nite_20420</name>
</gene>
<name>A0A919P106_9CELL</name>
<dbReference type="EMBL" id="BONK01000006">
    <property type="protein sequence ID" value="GIG21318.1"/>
    <property type="molecule type" value="Genomic_DNA"/>
</dbReference>
<evidence type="ECO:0000313" key="1">
    <source>
        <dbReference type="EMBL" id="GIG21318.1"/>
    </source>
</evidence>
<sequence length="205" mass="22543">MSNIRPAARARFADSVDLDPHWLATHAPTVVSVARPRWMSVDPYGLAVGDPVLARWSTVLDVTGHHVVLDPDDPDHVRFFAEYGPYSAAAMVGMTGPGDVVLEAVDGECVGLYLTDAELAESRIDVSGDEWRTQHCTRGSGCPGRFRARTAIRSRLPWFLIRLGVAQKAARDCGCHDWYRSGDDDWRCYHCLVGHSTTRPPAPGC</sequence>
<dbReference type="AlphaFoldDB" id="A0A919P106"/>
<dbReference type="Proteomes" id="UP000632740">
    <property type="component" value="Unassembled WGS sequence"/>
</dbReference>
<accession>A0A919P106</accession>
<proteinExistence type="predicted"/>
<evidence type="ECO:0000313" key="2">
    <source>
        <dbReference type="Proteomes" id="UP000632740"/>
    </source>
</evidence>
<comment type="caution">
    <text evidence="1">The sequence shown here is derived from an EMBL/GenBank/DDBJ whole genome shotgun (WGS) entry which is preliminary data.</text>
</comment>
<reference evidence="1" key="1">
    <citation type="submission" date="2021-01" db="EMBL/GenBank/DDBJ databases">
        <title>Whole genome shotgun sequence of Cellulomonas chitinilytica NBRC 110799.</title>
        <authorList>
            <person name="Komaki H."/>
            <person name="Tamura T."/>
        </authorList>
    </citation>
    <scope>NUCLEOTIDE SEQUENCE</scope>
    <source>
        <strain evidence="1">NBRC 110799</strain>
    </source>
</reference>
<protein>
    <submittedName>
        <fullName evidence="1">Uncharacterized protein</fullName>
    </submittedName>
</protein>
<dbReference type="RefSeq" id="WP_203752697.1">
    <property type="nucleotide sequence ID" value="NZ_BONK01000006.1"/>
</dbReference>
<keyword evidence="2" id="KW-1185">Reference proteome</keyword>
<organism evidence="1 2">
    <name type="scientific">Cellulomonas chitinilytica</name>
    <dbReference type="NCBI Taxonomy" id="398759"/>
    <lineage>
        <taxon>Bacteria</taxon>
        <taxon>Bacillati</taxon>
        <taxon>Actinomycetota</taxon>
        <taxon>Actinomycetes</taxon>
        <taxon>Micrococcales</taxon>
        <taxon>Cellulomonadaceae</taxon>
        <taxon>Cellulomonas</taxon>
    </lineage>
</organism>